<protein>
    <submittedName>
        <fullName evidence="2">Uncharacterized protein</fullName>
    </submittedName>
</protein>
<comment type="caution">
    <text evidence="2">The sequence shown here is derived from an EMBL/GenBank/DDBJ whole genome shotgun (WGS) entry which is preliminary data.</text>
</comment>
<sequence>MASCFIIFKDGRCFSRRWTGYDCIIRIAIHELAFIENGKPLAEWLELQIPPEDESEDERAESGYGFYNARTEEWINRHLDTRSLTEENQKLFWKAIENGRSKVHDPELQDYTDLNPEYFEMFFEMYRLSEDGAPPLEHSHWGSVSECNSKNGPGWEEEIIE</sequence>
<accession>A0A0J7IDR9</accession>
<name>A0A0J7IDR9_9FLAO</name>
<organism evidence="2 3">
    <name type="scientific">Chryseobacterium angstadtii</name>
    <dbReference type="NCBI Taxonomy" id="558151"/>
    <lineage>
        <taxon>Bacteria</taxon>
        <taxon>Pseudomonadati</taxon>
        <taxon>Bacteroidota</taxon>
        <taxon>Flavobacteriia</taxon>
        <taxon>Flavobacteriales</taxon>
        <taxon>Weeksellaceae</taxon>
        <taxon>Chryseobacterium group</taxon>
        <taxon>Chryseobacterium</taxon>
    </lineage>
</organism>
<evidence type="ECO:0000256" key="1">
    <source>
        <dbReference type="SAM" id="MobiDB-lite"/>
    </source>
</evidence>
<dbReference type="OrthoDB" id="1376827at2"/>
<proteinExistence type="predicted"/>
<evidence type="ECO:0000313" key="2">
    <source>
        <dbReference type="EMBL" id="KMQ64357.1"/>
    </source>
</evidence>
<dbReference type="AlphaFoldDB" id="A0A0J7IDR9"/>
<dbReference type="STRING" id="558151.ACM46_08680"/>
<dbReference type="RefSeq" id="WP_048506263.1">
    <property type="nucleotide sequence ID" value="NZ_LFND01000003.1"/>
</dbReference>
<dbReference type="Proteomes" id="UP000036261">
    <property type="component" value="Unassembled WGS sequence"/>
</dbReference>
<feature type="region of interest" description="Disordered" evidence="1">
    <location>
        <begin position="139"/>
        <end position="161"/>
    </location>
</feature>
<evidence type="ECO:0000313" key="3">
    <source>
        <dbReference type="Proteomes" id="UP000036261"/>
    </source>
</evidence>
<dbReference type="EMBL" id="LFND01000003">
    <property type="protein sequence ID" value="KMQ64357.1"/>
    <property type="molecule type" value="Genomic_DNA"/>
</dbReference>
<keyword evidence="3" id="KW-1185">Reference proteome</keyword>
<reference evidence="2 3" key="1">
    <citation type="journal article" date="2013" name="Int. J. Syst. Evol. Microbiol.">
        <title>Chryseobacterium angstadtii sp. nov., isolated from a newt tank.</title>
        <authorList>
            <person name="Kirk K.E."/>
            <person name="Hoffman J.A."/>
            <person name="Smith K.A."/>
            <person name="Strahan B.L."/>
            <person name="Failor K.C."/>
            <person name="Krebs J.E."/>
            <person name="Gale A.N."/>
            <person name="Do T.D."/>
            <person name="Sontag T.C."/>
            <person name="Batties A.M."/>
            <person name="Mistiszyn K."/>
            <person name="Newman J.D."/>
        </authorList>
    </citation>
    <scope>NUCLEOTIDE SEQUENCE [LARGE SCALE GENOMIC DNA]</scope>
    <source>
        <strain evidence="2 3">KM</strain>
    </source>
</reference>
<dbReference type="PATRIC" id="fig|558151.6.peg.1821"/>
<gene>
    <name evidence="2" type="ORF">ACM46_08680</name>
</gene>